<dbReference type="RefSeq" id="WP_166676348.1">
    <property type="nucleotide sequence ID" value="NZ_JBHLUW010000003.1"/>
</dbReference>
<dbReference type="EMBL" id="SORE01000008">
    <property type="protein sequence ID" value="TDY50912.1"/>
    <property type="molecule type" value="Genomic_DNA"/>
</dbReference>
<keyword evidence="2" id="KW-1185">Reference proteome</keyword>
<organism evidence="1 2">
    <name type="scientific">Paraburkholderia rhizosphaerae</name>
    <dbReference type="NCBI Taxonomy" id="480658"/>
    <lineage>
        <taxon>Bacteria</taxon>
        <taxon>Pseudomonadati</taxon>
        <taxon>Pseudomonadota</taxon>
        <taxon>Betaproteobacteria</taxon>
        <taxon>Burkholderiales</taxon>
        <taxon>Burkholderiaceae</taxon>
        <taxon>Paraburkholderia</taxon>
    </lineage>
</organism>
<name>A0A4R8LUV5_9BURK</name>
<comment type="caution">
    <text evidence="1">The sequence shown here is derived from an EMBL/GenBank/DDBJ whole genome shotgun (WGS) entry which is preliminary data.</text>
</comment>
<dbReference type="Proteomes" id="UP000295509">
    <property type="component" value="Unassembled WGS sequence"/>
</dbReference>
<proteinExistence type="predicted"/>
<sequence>MNVHIHIDRLCLSGVDERTAREVLARLEGELRARAASAGWRNARIAVLRAHVRGAQSLRWPEWPRSLQASQSLQPPHPAQLARALADALLGSAS</sequence>
<evidence type="ECO:0000313" key="2">
    <source>
        <dbReference type="Proteomes" id="UP000295509"/>
    </source>
</evidence>
<dbReference type="AlphaFoldDB" id="A0A4R8LUV5"/>
<evidence type="ECO:0000313" key="1">
    <source>
        <dbReference type="EMBL" id="TDY50912.1"/>
    </source>
</evidence>
<reference evidence="1 2" key="1">
    <citation type="submission" date="2019-03" db="EMBL/GenBank/DDBJ databases">
        <title>Genomic Encyclopedia of Type Strains, Phase III (KMG-III): the genomes of soil and plant-associated and newly described type strains.</title>
        <authorList>
            <person name="Whitman W."/>
        </authorList>
    </citation>
    <scope>NUCLEOTIDE SEQUENCE [LARGE SCALE GENOMIC DNA]</scope>
    <source>
        <strain evidence="1 2">LMG 29544</strain>
    </source>
</reference>
<accession>A0A4R8LUV5</accession>
<gene>
    <name evidence="1" type="ORF">BX592_108149</name>
</gene>
<protein>
    <submittedName>
        <fullName evidence="1">Uncharacterized protein</fullName>
    </submittedName>
</protein>